<evidence type="ECO:0000313" key="2">
    <source>
        <dbReference type="EMBL" id="CAG8506832.1"/>
    </source>
</evidence>
<proteinExistence type="predicted"/>
<reference evidence="2" key="1">
    <citation type="submission" date="2021-06" db="EMBL/GenBank/DDBJ databases">
        <authorList>
            <person name="Kallberg Y."/>
            <person name="Tangrot J."/>
            <person name="Rosling A."/>
        </authorList>
    </citation>
    <scope>NUCLEOTIDE SEQUENCE</scope>
    <source>
        <strain evidence="2">87-6 pot B 2015</strain>
    </source>
</reference>
<accession>A0A9N9F3T9</accession>
<dbReference type="AlphaFoldDB" id="A0A9N9F3T9"/>
<keyword evidence="3" id="KW-1185">Reference proteome</keyword>
<protein>
    <submittedName>
        <fullName evidence="2">4672_t:CDS:1</fullName>
    </submittedName>
</protein>
<feature type="region of interest" description="Disordered" evidence="1">
    <location>
        <begin position="143"/>
        <end position="163"/>
    </location>
</feature>
<comment type="caution">
    <text evidence="2">The sequence shown here is derived from an EMBL/GenBank/DDBJ whole genome shotgun (WGS) entry which is preliminary data.</text>
</comment>
<name>A0A9N9F3T9_FUNMO</name>
<evidence type="ECO:0000313" key="3">
    <source>
        <dbReference type="Proteomes" id="UP000789375"/>
    </source>
</evidence>
<gene>
    <name evidence="2" type="ORF">FMOSSE_LOCUS4326</name>
</gene>
<dbReference type="Proteomes" id="UP000789375">
    <property type="component" value="Unassembled WGS sequence"/>
</dbReference>
<feature type="compositionally biased region" description="Low complexity" evidence="1">
    <location>
        <begin position="146"/>
        <end position="163"/>
    </location>
</feature>
<sequence length="163" mass="18996">MYHKLSIFFSDVVDIERYSKDYKNTIFDDNYDRKKDHNKDYIIYAIYSLLREIEKGSLKRHIGKIDGKEHVRIKRGVQKLKQCMFDNYDSIPEQPREYISLVINIKAVVQEMMKAQPLNKGEFQIPSCLTTPKKAKLCIEEKAQNSYPSSPCPGSSESELPLI</sequence>
<dbReference type="EMBL" id="CAJVPP010000722">
    <property type="protein sequence ID" value="CAG8506832.1"/>
    <property type="molecule type" value="Genomic_DNA"/>
</dbReference>
<evidence type="ECO:0000256" key="1">
    <source>
        <dbReference type="SAM" id="MobiDB-lite"/>
    </source>
</evidence>
<organism evidence="2 3">
    <name type="scientific">Funneliformis mosseae</name>
    <name type="common">Endomycorrhizal fungus</name>
    <name type="synonym">Glomus mosseae</name>
    <dbReference type="NCBI Taxonomy" id="27381"/>
    <lineage>
        <taxon>Eukaryota</taxon>
        <taxon>Fungi</taxon>
        <taxon>Fungi incertae sedis</taxon>
        <taxon>Mucoromycota</taxon>
        <taxon>Glomeromycotina</taxon>
        <taxon>Glomeromycetes</taxon>
        <taxon>Glomerales</taxon>
        <taxon>Glomeraceae</taxon>
        <taxon>Funneliformis</taxon>
    </lineage>
</organism>